<accession>A0A7C3DCL9</accession>
<name>A0A7C3DCL9_MEIRU</name>
<dbReference type="RefSeq" id="WP_409653709.1">
    <property type="nucleotide sequence ID" value="NZ_JBKBUW010000001.1"/>
</dbReference>
<protein>
    <submittedName>
        <fullName evidence="2">Uncharacterized protein</fullName>
    </submittedName>
</protein>
<dbReference type="AlphaFoldDB" id="A0A7C3DCL9"/>
<feature type="transmembrane region" description="Helical" evidence="1">
    <location>
        <begin position="12"/>
        <end position="32"/>
    </location>
</feature>
<keyword evidence="1" id="KW-0812">Transmembrane</keyword>
<evidence type="ECO:0000256" key="1">
    <source>
        <dbReference type="SAM" id="Phobius"/>
    </source>
</evidence>
<dbReference type="EMBL" id="DSWI01000011">
    <property type="protein sequence ID" value="HFG20126.1"/>
    <property type="molecule type" value="Genomic_DNA"/>
</dbReference>
<feature type="transmembrane region" description="Helical" evidence="1">
    <location>
        <begin position="91"/>
        <end position="110"/>
    </location>
</feature>
<reference evidence="2" key="1">
    <citation type="journal article" date="2020" name="mSystems">
        <title>Genome- and Community-Level Interaction Insights into Carbon Utilization and Element Cycling Functions of Hydrothermarchaeota in Hydrothermal Sediment.</title>
        <authorList>
            <person name="Zhou Z."/>
            <person name="Liu Y."/>
            <person name="Xu W."/>
            <person name="Pan J."/>
            <person name="Luo Z.H."/>
            <person name="Li M."/>
        </authorList>
    </citation>
    <scope>NUCLEOTIDE SEQUENCE [LARGE SCALE GENOMIC DNA]</scope>
    <source>
        <strain evidence="2">SpSt-524</strain>
    </source>
</reference>
<evidence type="ECO:0000313" key="2">
    <source>
        <dbReference type="EMBL" id="HFG20126.1"/>
    </source>
</evidence>
<organism evidence="2">
    <name type="scientific">Meiothermus ruber</name>
    <dbReference type="NCBI Taxonomy" id="277"/>
    <lineage>
        <taxon>Bacteria</taxon>
        <taxon>Thermotogati</taxon>
        <taxon>Deinococcota</taxon>
        <taxon>Deinococci</taxon>
        <taxon>Thermales</taxon>
        <taxon>Thermaceae</taxon>
        <taxon>Meiothermus</taxon>
    </lineage>
</organism>
<feature type="transmembrane region" description="Helical" evidence="1">
    <location>
        <begin position="130"/>
        <end position="150"/>
    </location>
</feature>
<keyword evidence="1" id="KW-0472">Membrane</keyword>
<gene>
    <name evidence="2" type="ORF">ENS82_05295</name>
</gene>
<keyword evidence="1" id="KW-1133">Transmembrane helix</keyword>
<feature type="transmembrane region" description="Helical" evidence="1">
    <location>
        <begin position="52"/>
        <end position="79"/>
    </location>
</feature>
<sequence length="168" mass="17698">MFGIRDPRLDALVVTMFTPFALQLLGWAGTPLGGGPCGAIGLDQLLLEQPQAFFYAQIMLWGIALLMATGFFILMLGFMSNGSVSSSQARPFVLLGLAISSATALIFLLTRTTGLPAPSSIGWLMGGPEPLDIIGVLVLAVLVVNSFLALQWLNKTKIGQGNASATQT</sequence>
<comment type="caution">
    <text evidence="2">The sequence shown here is derived from an EMBL/GenBank/DDBJ whole genome shotgun (WGS) entry which is preliminary data.</text>
</comment>
<proteinExistence type="predicted"/>